<dbReference type="Proteomes" id="UP000799118">
    <property type="component" value="Unassembled WGS sequence"/>
</dbReference>
<gene>
    <name evidence="1" type="ORF">BT96DRAFT_1009571</name>
</gene>
<dbReference type="EMBL" id="ML770664">
    <property type="protein sequence ID" value="KAE9383169.1"/>
    <property type="molecule type" value="Genomic_DNA"/>
</dbReference>
<sequence>MLYRASSGFCVFDTSGIRIVTPSSLDTRSRLKPRESKSVQLDSANLGSSSIIIRRTRPPQRKVTTWSTPYMLQDSPYANYVDTNTQHLHCPPPLPPNDNPEDNTLFVLVNTDIEADIRARCPPEVACGMPPLLQCLTIWIWKDSVREWQSIQYGDVQLIQGEELALDLGGKSGIEPRWVLYGSLAKKG</sequence>
<keyword evidence="2" id="KW-1185">Reference proteome</keyword>
<protein>
    <submittedName>
        <fullName evidence="1">Uncharacterized protein</fullName>
    </submittedName>
</protein>
<name>A0A6A4GCA4_9AGAR</name>
<proteinExistence type="predicted"/>
<dbReference type="OrthoDB" id="3082292at2759"/>
<reference evidence="1" key="1">
    <citation type="journal article" date="2019" name="Environ. Microbiol.">
        <title>Fungal ecological strategies reflected in gene transcription - a case study of two litter decomposers.</title>
        <authorList>
            <person name="Barbi F."/>
            <person name="Kohler A."/>
            <person name="Barry K."/>
            <person name="Baskaran P."/>
            <person name="Daum C."/>
            <person name="Fauchery L."/>
            <person name="Ihrmark K."/>
            <person name="Kuo A."/>
            <person name="LaButti K."/>
            <person name="Lipzen A."/>
            <person name="Morin E."/>
            <person name="Grigoriev I.V."/>
            <person name="Henrissat B."/>
            <person name="Lindahl B."/>
            <person name="Martin F."/>
        </authorList>
    </citation>
    <scope>NUCLEOTIDE SEQUENCE</scope>
    <source>
        <strain evidence="1">JB14</strain>
    </source>
</reference>
<evidence type="ECO:0000313" key="1">
    <source>
        <dbReference type="EMBL" id="KAE9383169.1"/>
    </source>
</evidence>
<evidence type="ECO:0000313" key="2">
    <source>
        <dbReference type="Proteomes" id="UP000799118"/>
    </source>
</evidence>
<dbReference type="AlphaFoldDB" id="A0A6A4GCA4"/>
<organism evidence="1 2">
    <name type="scientific">Gymnopus androsaceus JB14</name>
    <dbReference type="NCBI Taxonomy" id="1447944"/>
    <lineage>
        <taxon>Eukaryota</taxon>
        <taxon>Fungi</taxon>
        <taxon>Dikarya</taxon>
        <taxon>Basidiomycota</taxon>
        <taxon>Agaricomycotina</taxon>
        <taxon>Agaricomycetes</taxon>
        <taxon>Agaricomycetidae</taxon>
        <taxon>Agaricales</taxon>
        <taxon>Marasmiineae</taxon>
        <taxon>Omphalotaceae</taxon>
        <taxon>Gymnopus</taxon>
    </lineage>
</organism>
<accession>A0A6A4GCA4</accession>